<dbReference type="PATRIC" id="fig|1129367.4.peg.3587"/>
<evidence type="ECO:0000313" key="1">
    <source>
        <dbReference type="EMBL" id="KKE82503.1"/>
    </source>
</evidence>
<dbReference type="EMBL" id="AUXW01000162">
    <property type="protein sequence ID" value="KKE82503.1"/>
    <property type="molecule type" value="Genomic_DNA"/>
</dbReference>
<proteinExistence type="predicted"/>
<organism evidence="1 2">
    <name type="scientific">Pseudoalteromonas luteoviolacea S4054</name>
    <dbReference type="NCBI Taxonomy" id="1129367"/>
    <lineage>
        <taxon>Bacteria</taxon>
        <taxon>Pseudomonadati</taxon>
        <taxon>Pseudomonadota</taxon>
        <taxon>Gammaproteobacteria</taxon>
        <taxon>Alteromonadales</taxon>
        <taxon>Pseudoalteromonadaceae</taxon>
        <taxon>Pseudoalteromonas</taxon>
    </lineage>
</organism>
<dbReference type="Proteomes" id="UP000033434">
    <property type="component" value="Unassembled WGS sequence"/>
</dbReference>
<gene>
    <name evidence="1" type="ORF">N479_18015</name>
</gene>
<dbReference type="AlphaFoldDB" id="A0A0F6A8Q1"/>
<name>A0A0F6A8Q1_9GAMM</name>
<sequence>MFNFASSSGRLLNMKVQDQFKSHFFMNVFIPFSNLIFGHTKSQWFGMGEKLPKAVAAQWRTWCNGCGYVKTAFGKTIDKHYFNDLTFPSMWVNAVDDFIANNKNVKDMMAVSPNSAAETITLIPKEYGLKEIGQMKFFSRKSSILWPICLDWLDTHSKDKSVN</sequence>
<protein>
    <submittedName>
        <fullName evidence="1">Uncharacterized protein</fullName>
    </submittedName>
</protein>
<accession>A0A0F6A8Q1</accession>
<comment type="caution">
    <text evidence="1">The sequence shown here is derived from an EMBL/GenBank/DDBJ whole genome shotgun (WGS) entry which is preliminary data.</text>
</comment>
<reference evidence="1 2" key="1">
    <citation type="journal article" date="2015" name="BMC Genomics">
        <title>Genome mining reveals unlocked bioactive potential of marine Gram-negative bacteria.</title>
        <authorList>
            <person name="Machado H."/>
            <person name="Sonnenschein E.C."/>
            <person name="Melchiorsen J."/>
            <person name="Gram L."/>
        </authorList>
    </citation>
    <scope>NUCLEOTIDE SEQUENCE [LARGE SCALE GENOMIC DNA]</scope>
    <source>
        <strain evidence="1 2">S4054</strain>
    </source>
</reference>
<evidence type="ECO:0000313" key="2">
    <source>
        <dbReference type="Proteomes" id="UP000033434"/>
    </source>
</evidence>